<dbReference type="STRING" id="930992.A0A0C9ZYE8"/>
<feature type="repeat" description="WD" evidence="3">
    <location>
        <begin position="94"/>
        <end position="135"/>
    </location>
</feature>
<dbReference type="InParanoid" id="A0A0C9ZYE8"/>
<feature type="repeat" description="WD" evidence="3">
    <location>
        <begin position="137"/>
        <end position="169"/>
    </location>
</feature>
<dbReference type="PRINTS" id="PR00320">
    <property type="entry name" value="GPROTEINBRPT"/>
</dbReference>
<dbReference type="Gene3D" id="2.130.10.10">
    <property type="entry name" value="YVTN repeat-like/Quinoprotein amine dehydrogenase"/>
    <property type="match status" value="2"/>
</dbReference>
<keyword evidence="6" id="KW-1185">Reference proteome</keyword>
<dbReference type="InterPro" id="IPR020472">
    <property type="entry name" value="WD40_PAC1"/>
</dbReference>
<dbReference type="PROSITE" id="PS50294">
    <property type="entry name" value="WD_REPEATS_REGION"/>
    <property type="match status" value="4"/>
</dbReference>
<feature type="region of interest" description="Disordered" evidence="4">
    <location>
        <begin position="329"/>
        <end position="389"/>
    </location>
</feature>
<proteinExistence type="predicted"/>
<feature type="compositionally biased region" description="Basic and acidic residues" evidence="4">
    <location>
        <begin position="351"/>
        <end position="360"/>
    </location>
</feature>
<dbReference type="PROSITE" id="PS00678">
    <property type="entry name" value="WD_REPEATS_1"/>
    <property type="match status" value="1"/>
</dbReference>
<evidence type="ECO:0000313" key="6">
    <source>
        <dbReference type="Proteomes" id="UP000054485"/>
    </source>
</evidence>
<evidence type="ECO:0000256" key="2">
    <source>
        <dbReference type="ARBA" id="ARBA00022737"/>
    </source>
</evidence>
<dbReference type="EMBL" id="KN835750">
    <property type="protein sequence ID" value="KIK34466.1"/>
    <property type="molecule type" value="Genomic_DNA"/>
</dbReference>
<organism evidence="5 6">
    <name type="scientific">Suillus luteus UH-Slu-Lm8-n1</name>
    <dbReference type="NCBI Taxonomy" id="930992"/>
    <lineage>
        <taxon>Eukaryota</taxon>
        <taxon>Fungi</taxon>
        <taxon>Dikarya</taxon>
        <taxon>Basidiomycota</taxon>
        <taxon>Agaricomycotina</taxon>
        <taxon>Agaricomycetes</taxon>
        <taxon>Agaricomycetidae</taxon>
        <taxon>Boletales</taxon>
        <taxon>Suillineae</taxon>
        <taxon>Suillaceae</taxon>
        <taxon>Suillus</taxon>
    </lineage>
</organism>
<gene>
    <name evidence="5" type="ORF">CY34DRAFT_812875</name>
</gene>
<feature type="repeat" description="WD" evidence="3">
    <location>
        <begin position="220"/>
        <end position="261"/>
    </location>
</feature>
<dbReference type="InterPro" id="IPR019775">
    <property type="entry name" value="WD40_repeat_CS"/>
</dbReference>
<keyword evidence="1 3" id="KW-0853">WD repeat</keyword>
<dbReference type="SUPFAM" id="SSF50978">
    <property type="entry name" value="WD40 repeat-like"/>
    <property type="match status" value="1"/>
</dbReference>
<dbReference type="OrthoDB" id="538223at2759"/>
<evidence type="ECO:0000256" key="1">
    <source>
        <dbReference type="ARBA" id="ARBA00022574"/>
    </source>
</evidence>
<evidence type="ECO:0000313" key="5">
    <source>
        <dbReference type="EMBL" id="KIK34466.1"/>
    </source>
</evidence>
<protein>
    <recommendedName>
        <fullName evidence="7">WD40 repeat-like protein</fullName>
    </recommendedName>
</protein>
<dbReference type="InterPro" id="IPR001680">
    <property type="entry name" value="WD40_rpt"/>
</dbReference>
<keyword evidence="2" id="KW-0677">Repeat</keyword>
<evidence type="ECO:0000256" key="4">
    <source>
        <dbReference type="SAM" id="MobiDB-lite"/>
    </source>
</evidence>
<feature type="compositionally biased region" description="Polar residues" evidence="4">
    <location>
        <begin position="435"/>
        <end position="471"/>
    </location>
</feature>
<dbReference type="SMART" id="SM00320">
    <property type="entry name" value="WD40"/>
    <property type="match status" value="6"/>
</dbReference>
<dbReference type="Pfam" id="PF00400">
    <property type="entry name" value="WD40"/>
    <property type="match status" value="5"/>
</dbReference>
<feature type="repeat" description="WD" evidence="3">
    <location>
        <begin position="178"/>
        <end position="219"/>
    </location>
</feature>
<dbReference type="HOGENOM" id="CLU_000288_57_33_1"/>
<accession>A0A0C9ZYE8</accession>
<sequence>MPECIIKHDSTWCNEGLACLGTSGDILSISDGAICQWTRAGKPVKKLFDVEGGGVDAIAVSPDGLMVVGQCGDGRLRLWNICIKEGSLVGHPWEGSNIDEVLCLDWSPNGAEVAGGSRDGTIQRWNTSTGRQIGPLIKGSDDWIWTIKYSPQSDKFASGGSDDTVRVWSKAGKLLNEIKGHDNTVMSLCWSKDGAHIFSGSLDDTIRKWRAIDGKELVIIRGHTNPVTSICLSPGGSHLVSASDDCSVRIWDLETNQQVGDPLWHDDQVIVLVMSSDGQYFASSISGPDAKIYVWSLDAALECARGAGDDTASKTKPKVRAVPAKDISIAPGQQSNNRGLARYGNDFWGDDTDRTPRRSADPSSSPRLRNFFSSLRSSTRSTNTPSIQLQPRRLNFSSFPVTISMRPVAVAPCREEDRYGITPETDAEAAAAMKRTNSSNVNSSTAQGEAATGTQRPSGQPTQSAQGQSSDFGAGEPLIGRCGFYLVRRRPASN</sequence>
<name>A0A0C9ZYE8_9AGAM</name>
<dbReference type="PROSITE" id="PS50082">
    <property type="entry name" value="WD_REPEATS_2"/>
    <property type="match status" value="5"/>
</dbReference>
<dbReference type="InterPro" id="IPR015943">
    <property type="entry name" value="WD40/YVTN_repeat-like_dom_sf"/>
</dbReference>
<dbReference type="AlphaFoldDB" id="A0A0C9ZYE8"/>
<reference evidence="5 6" key="1">
    <citation type="submission" date="2014-04" db="EMBL/GenBank/DDBJ databases">
        <authorList>
            <consortium name="DOE Joint Genome Institute"/>
            <person name="Kuo A."/>
            <person name="Ruytinx J."/>
            <person name="Rineau F."/>
            <person name="Colpaert J."/>
            <person name="Kohler A."/>
            <person name="Nagy L.G."/>
            <person name="Floudas D."/>
            <person name="Copeland A."/>
            <person name="Barry K.W."/>
            <person name="Cichocki N."/>
            <person name="Veneault-Fourrey C."/>
            <person name="LaButti K."/>
            <person name="Lindquist E.A."/>
            <person name="Lipzen A."/>
            <person name="Lundell T."/>
            <person name="Morin E."/>
            <person name="Murat C."/>
            <person name="Sun H."/>
            <person name="Tunlid A."/>
            <person name="Henrissat B."/>
            <person name="Grigoriev I.V."/>
            <person name="Hibbett D.S."/>
            <person name="Martin F."/>
            <person name="Nordberg H.P."/>
            <person name="Cantor M.N."/>
            <person name="Hua S.X."/>
        </authorList>
    </citation>
    <scope>NUCLEOTIDE SEQUENCE [LARGE SCALE GENOMIC DNA]</scope>
    <source>
        <strain evidence="5 6">UH-Slu-Lm8-n1</strain>
    </source>
</reference>
<dbReference type="CDD" id="cd00200">
    <property type="entry name" value="WD40"/>
    <property type="match status" value="1"/>
</dbReference>
<evidence type="ECO:0000256" key="3">
    <source>
        <dbReference type="PROSITE-ProRule" id="PRU00221"/>
    </source>
</evidence>
<dbReference type="PANTHER" id="PTHR19848">
    <property type="entry name" value="WD40 REPEAT PROTEIN"/>
    <property type="match status" value="1"/>
</dbReference>
<feature type="region of interest" description="Disordered" evidence="4">
    <location>
        <begin position="433"/>
        <end position="475"/>
    </location>
</feature>
<evidence type="ECO:0008006" key="7">
    <source>
        <dbReference type="Google" id="ProtNLM"/>
    </source>
</evidence>
<reference evidence="6" key="2">
    <citation type="submission" date="2015-01" db="EMBL/GenBank/DDBJ databases">
        <title>Evolutionary Origins and Diversification of the Mycorrhizal Mutualists.</title>
        <authorList>
            <consortium name="DOE Joint Genome Institute"/>
            <consortium name="Mycorrhizal Genomics Consortium"/>
            <person name="Kohler A."/>
            <person name="Kuo A."/>
            <person name="Nagy L.G."/>
            <person name="Floudas D."/>
            <person name="Copeland A."/>
            <person name="Barry K.W."/>
            <person name="Cichocki N."/>
            <person name="Veneault-Fourrey C."/>
            <person name="LaButti K."/>
            <person name="Lindquist E.A."/>
            <person name="Lipzen A."/>
            <person name="Lundell T."/>
            <person name="Morin E."/>
            <person name="Murat C."/>
            <person name="Riley R."/>
            <person name="Ohm R."/>
            <person name="Sun H."/>
            <person name="Tunlid A."/>
            <person name="Henrissat B."/>
            <person name="Grigoriev I.V."/>
            <person name="Hibbett D.S."/>
            <person name="Martin F."/>
        </authorList>
    </citation>
    <scope>NUCLEOTIDE SEQUENCE [LARGE SCALE GENOMIC DNA]</scope>
    <source>
        <strain evidence="6">UH-Slu-Lm8-n1</strain>
    </source>
</reference>
<feature type="repeat" description="WD" evidence="3">
    <location>
        <begin position="48"/>
        <end position="81"/>
    </location>
</feature>
<dbReference type="InterPro" id="IPR036322">
    <property type="entry name" value="WD40_repeat_dom_sf"/>
</dbReference>
<feature type="compositionally biased region" description="Low complexity" evidence="4">
    <location>
        <begin position="361"/>
        <end position="386"/>
    </location>
</feature>
<dbReference type="Proteomes" id="UP000054485">
    <property type="component" value="Unassembled WGS sequence"/>
</dbReference>
<dbReference type="PANTHER" id="PTHR19848:SF8">
    <property type="entry name" value="F-BOX AND WD REPEAT DOMAIN CONTAINING 7"/>
    <property type="match status" value="1"/>
</dbReference>